<dbReference type="Pfam" id="PF11694">
    <property type="entry name" value="DUF3290"/>
    <property type="match status" value="1"/>
</dbReference>
<dbReference type="EMBL" id="CP117416">
    <property type="protein sequence ID" value="WCT56525.1"/>
    <property type="molecule type" value="Genomic_DNA"/>
</dbReference>
<organism evidence="2 3">
    <name type="scientific">Paenibacillus kyungheensis</name>
    <dbReference type="NCBI Taxonomy" id="1452732"/>
    <lineage>
        <taxon>Bacteria</taxon>
        <taxon>Bacillati</taxon>
        <taxon>Bacillota</taxon>
        <taxon>Bacilli</taxon>
        <taxon>Bacillales</taxon>
        <taxon>Paenibacillaceae</taxon>
        <taxon>Paenibacillus</taxon>
    </lineage>
</organism>
<reference evidence="2 3" key="1">
    <citation type="submission" date="2023-02" db="EMBL/GenBank/DDBJ databases">
        <title>Genome sequence of Paenibacillus kyungheensis KACC 18744.</title>
        <authorList>
            <person name="Kim S."/>
            <person name="Heo J."/>
            <person name="Kwon S.-W."/>
        </authorList>
    </citation>
    <scope>NUCLEOTIDE SEQUENCE [LARGE SCALE GENOMIC DNA]</scope>
    <source>
        <strain evidence="2 3">KACC 18744</strain>
    </source>
</reference>
<keyword evidence="1" id="KW-0812">Transmembrane</keyword>
<sequence>MNFYTIAYLENQSTFNVYLKYIFIFVALILLLVLFSLYMRKRIETKYRDLSIILLLIIVFMIGVQYSDYTQDQSTYSKYSQMVQFVHQLAKDQKLDETTISVNSTTLVDEVIIKTPTAYYTAHFNDDMSAYTLETVYLVNPDVHIINQ</sequence>
<evidence type="ECO:0000256" key="1">
    <source>
        <dbReference type="SAM" id="Phobius"/>
    </source>
</evidence>
<keyword evidence="3" id="KW-1185">Reference proteome</keyword>
<evidence type="ECO:0000313" key="3">
    <source>
        <dbReference type="Proteomes" id="UP001220509"/>
    </source>
</evidence>
<feature type="transmembrane region" description="Helical" evidence="1">
    <location>
        <begin position="18"/>
        <end position="38"/>
    </location>
</feature>
<keyword evidence="1" id="KW-1133">Transmembrane helix</keyword>
<feature type="transmembrane region" description="Helical" evidence="1">
    <location>
        <begin position="50"/>
        <end position="67"/>
    </location>
</feature>
<accession>A0AAX3M2P4</accession>
<dbReference type="AlphaFoldDB" id="A0AAX3M2P4"/>
<name>A0AAX3M2P4_9BACL</name>
<gene>
    <name evidence="2" type="ORF">PQ456_03035</name>
</gene>
<dbReference type="Proteomes" id="UP001220509">
    <property type="component" value="Chromosome"/>
</dbReference>
<protein>
    <submittedName>
        <fullName evidence="2">DUF3290 domain-containing protein</fullName>
    </submittedName>
</protein>
<keyword evidence="1" id="KW-0472">Membrane</keyword>
<dbReference type="KEGG" id="pka:PQ456_03035"/>
<evidence type="ECO:0000313" key="2">
    <source>
        <dbReference type="EMBL" id="WCT56525.1"/>
    </source>
</evidence>
<proteinExistence type="predicted"/>
<dbReference type="RefSeq" id="WP_273614806.1">
    <property type="nucleotide sequence ID" value="NZ_CP117416.1"/>
</dbReference>
<dbReference type="InterPro" id="IPR021707">
    <property type="entry name" value="DUF3290"/>
</dbReference>